<sequence length="278" mass="32602">MQLQGKAINHVKFGNGIIRELRDKYLIVDFVHGERKFLFPNVFAGFLSLIDHDAQLAVESIIDDVITKEKNEIKEEINEQERIIRIQKLKVHPSSQVAFGLIQNNKKDVFESWSVFSGEYLSGESKGEPKQPIRMKLNSACLLTECAKGEQEKERRIIGAFMVRDDFDGRTCNDGQIESHKTYRFRLNESEMLPYYKYFETNSKVYNWGNTEYKYFSNEIMQCILKDIQKMILDENRLQAVNEFYQYFCYVNRLKETENTELNTESSTEELAMEVKSS</sequence>
<keyword evidence="2" id="KW-1185">Reference proteome</keyword>
<dbReference type="RefSeq" id="WP_073287787.1">
    <property type="nucleotide sequence ID" value="NZ_FRCP01000011.1"/>
</dbReference>
<dbReference type="EMBL" id="FRCP01000011">
    <property type="protein sequence ID" value="SHM53040.1"/>
    <property type="molecule type" value="Genomic_DNA"/>
</dbReference>
<dbReference type="AlphaFoldDB" id="A0A1M7JIY6"/>
<dbReference type="STRING" id="1120996.SAMN02746066_02317"/>
<organism evidence="1 2">
    <name type="scientific">Anaerosporobacter mobilis DSM 15930</name>
    <dbReference type="NCBI Taxonomy" id="1120996"/>
    <lineage>
        <taxon>Bacteria</taxon>
        <taxon>Bacillati</taxon>
        <taxon>Bacillota</taxon>
        <taxon>Clostridia</taxon>
        <taxon>Lachnospirales</taxon>
        <taxon>Lachnospiraceae</taxon>
        <taxon>Anaerosporobacter</taxon>
    </lineage>
</organism>
<proteinExistence type="predicted"/>
<gene>
    <name evidence="1" type="ORF">SAMN02746066_02317</name>
</gene>
<name>A0A1M7JIY6_9FIRM</name>
<evidence type="ECO:0000313" key="1">
    <source>
        <dbReference type="EMBL" id="SHM53040.1"/>
    </source>
</evidence>
<dbReference type="OrthoDB" id="2068443at2"/>
<evidence type="ECO:0000313" key="2">
    <source>
        <dbReference type="Proteomes" id="UP000184038"/>
    </source>
</evidence>
<accession>A0A1M7JIY6</accession>
<reference evidence="1 2" key="1">
    <citation type="submission" date="2016-11" db="EMBL/GenBank/DDBJ databases">
        <authorList>
            <person name="Jaros S."/>
            <person name="Januszkiewicz K."/>
            <person name="Wedrychowicz H."/>
        </authorList>
    </citation>
    <scope>NUCLEOTIDE SEQUENCE [LARGE SCALE GENOMIC DNA]</scope>
    <source>
        <strain evidence="1 2">DSM 15930</strain>
    </source>
</reference>
<dbReference type="Proteomes" id="UP000184038">
    <property type="component" value="Unassembled WGS sequence"/>
</dbReference>
<protein>
    <submittedName>
        <fullName evidence="1">Uncharacterized protein</fullName>
    </submittedName>
</protein>